<name>A0A820Q315_9BILA</name>
<dbReference type="Proteomes" id="UP000663881">
    <property type="component" value="Unassembled WGS sequence"/>
</dbReference>
<reference evidence="2" key="1">
    <citation type="submission" date="2021-02" db="EMBL/GenBank/DDBJ databases">
        <authorList>
            <person name="Nowell W R."/>
        </authorList>
    </citation>
    <scope>NUCLEOTIDE SEQUENCE</scope>
</reference>
<comment type="caution">
    <text evidence="2">The sequence shown here is derived from an EMBL/GenBank/DDBJ whole genome shotgun (WGS) entry which is preliminary data.</text>
</comment>
<sequence length="53" mass="5929">FSIVAWYKLVGTIPPINLVATISSTTTDSELESEQDERYTDDNNSLELNNLPI</sequence>
<protein>
    <submittedName>
        <fullName evidence="2">Uncharacterized protein</fullName>
    </submittedName>
</protein>
<evidence type="ECO:0000256" key="1">
    <source>
        <dbReference type="SAM" id="MobiDB-lite"/>
    </source>
</evidence>
<dbReference type="EMBL" id="CAJOAY010029997">
    <property type="protein sequence ID" value="CAF4416446.1"/>
    <property type="molecule type" value="Genomic_DNA"/>
</dbReference>
<feature type="region of interest" description="Disordered" evidence="1">
    <location>
        <begin position="26"/>
        <end position="53"/>
    </location>
</feature>
<organism evidence="2 3">
    <name type="scientific">Adineta steineri</name>
    <dbReference type="NCBI Taxonomy" id="433720"/>
    <lineage>
        <taxon>Eukaryota</taxon>
        <taxon>Metazoa</taxon>
        <taxon>Spiralia</taxon>
        <taxon>Gnathifera</taxon>
        <taxon>Rotifera</taxon>
        <taxon>Eurotatoria</taxon>
        <taxon>Bdelloidea</taxon>
        <taxon>Adinetida</taxon>
        <taxon>Adinetidae</taxon>
        <taxon>Adineta</taxon>
    </lineage>
</organism>
<evidence type="ECO:0000313" key="3">
    <source>
        <dbReference type="Proteomes" id="UP000663881"/>
    </source>
</evidence>
<feature type="non-terminal residue" evidence="2">
    <location>
        <position position="1"/>
    </location>
</feature>
<accession>A0A820Q315</accession>
<feature type="compositionally biased region" description="Polar residues" evidence="1">
    <location>
        <begin position="42"/>
        <end position="53"/>
    </location>
</feature>
<evidence type="ECO:0000313" key="2">
    <source>
        <dbReference type="EMBL" id="CAF4416446.1"/>
    </source>
</evidence>
<dbReference type="AlphaFoldDB" id="A0A820Q315"/>
<feature type="non-terminal residue" evidence="2">
    <location>
        <position position="53"/>
    </location>
</feature>
<proteinExistence type="predicted"/>
<gene>
    <name evidence="2" type="ORF">OKA104_LOCUS52260</name>
</gene>